<proteinExistence type="predicted"/>
<protein>
    <submittedName>
        <fullName evidence="7">FUSC family protein</fullName>
    </submittedName>
</protein>
<sequence length="314" mass="35763">MHRTRIHIGYRTVKSALAVTIALLIANLIQSNMPLFSALGAMSAMSRTPNDSLTACRNQLVGTICGCTVGCIFLMIFPTIYPMIIGFGVLIVICIGNKLKIYYSIPLSCVVFICLCLYDAGSPLYYSLSRFFDTSVGLIVSLCINLLIKPYNNRRRISNMMIHFIQAYPEYLEQRVVNGLYPDLKPLKRILRRIDDEIDIFERQKVPKYPMRKEVCIYLRGCHQLAQRMYDELNAICSMNSTGIVSCECYERMKKLGLTNKDLNAVCTTEPSLTDIVLSYHLNNALDAYEYLNLMREAPDEKIIEDIPVHQTHD</sequence>
<evidence type="ECO:0000256" key="2">
    <source>
        <dbReference type="ARBA" id="ARBA00022475"/>
    </source>
</evidence>
<dbReference type="EMBL" id="DXIE01000027">
    <property type="protein sequence ID" value="HIV62006.1"/>
    <property type="molecule type" value="Genomic_DNA"/>
</dbReference>
<reference evidence="7" key="2">
    <citation type="submission" date="2021-04" db="EMBL/GenBank/DDBJ databases">
        <authorList>
            <person name="Gilroy R."/>
        </authorList>
    </citation>
    <scope>NUCLEOTIDE SEQUENCE</scope>
    <source>
        <strain evidence="7">CHK193-4272</strain>
    </source>
</reference>
<organism evidence="7 8">
    <name type="scientific">Candidatus Butyricicoccus avistercoris</name>
    <dbReference type="NCBI Taxonomy" id="2838518"/>
    <lineage>
        <taxon>Bacteria</taxon>
        <taxon>Bacillati</taxon>
        <taxon>Bacillota</taxon>
        <taxon>Clostridia</taxon>
        <taxon>Eubacteriales</taxon>
        <taxon>Butyricicoccaceae</taxon>
        <taxon>Butyricicoccus</taxon>
    </lineage>
</organism>
<reference evidence="7" key="1">
    <citation type="journal article" date="2021" name="PeerJ">
        <title>Extensive microbial diversity within the chicken gut microbiome revealed by metagenomics and culture.</title>
        <authorList>
            <person name="Gilroy R."/>
            <person name="Ravi A."/>
            <person name="Getino M."/>
            <person name="Pursley I."/>
            <person name="Horton D.L."/>
            <person name="Alikhan N.F."/>
            <person name="Baker D."/>
            <person name="Gharbi K."/>
            <person name="Hall N."/>
            <person name="Watson M."/>
            <person name="Adriaenssens E.M."/>
            <person name="Foster-Nyarko E."/>
            <person name="Jarju S."/>
            <person name="Secka A."/>
            <person name="Antonio M."/>
            <person name="Oren A."/>
            <person name="Chaudhuri R.R."/>
            <person name="La Ragione R."/>
            <person name="Hildebrand F."/>
            <person name="Pallen M.J."/>
        </authorList>
    </citation>
    <scope>NUCLEOTIDE SEQUENCE</scope>
    <source>
        <strain evidence="7">CHK193-4272</strain>
    </source>
</reference>
<evidence type="ECO:0000256" key="5">
    <source>
        <dbReference type="ARBA" id="ARBA00023136"/>
    </source>
</evidence>
<dbReference type="InterPro" id="IPR010343">
    <property type="entry name" value="ArAE_1"/>
</dbReference>
<dbReference type="GO" id="GO:0005886">
    <property type="term" value="C:plasma membrane"/>
    <property type="evidence" value="ECO:0007669"/>
    <property type="project" value="UniProtKB-SubCell"/>
</dbReference>
<evidence type="ECO:0000256" key="4">
    <source>
        <dbReference type="ARBA" id="ARBA00022989"/>
    </source>
</evidence>
<evidence type="ECO:0000313" key="8">
    <source>
        <dbReference type="Proteomes" id="UP000886808"/>
    </source>
</evidence>
<dbReference type="Proteomes" id="UP000886808">
    <property type="component" value="Unassembled WGS sequence"/>
</dbReference>
<feature type="transmembrane region" description="Helical" evidence="6">
    <location>
        <begin position="105"/>
        <end position="125"/>
    </location>
</feature>
<accession>A0A9D1PJ13</accession>
<name>A0A9D1PJ13_9FIRM</name>
<evidence type="ECO:0000256" key="1">
    <source>
        <dbReference type="ARBA" id="ARBA00004651"/>
    </source>
</evidence>
<keyword evidence="3 6" id="KW-0812">Transmembrane</keyword>
<feature type="transmembrane region" description="Helical" evidence="6">
    <location>
        <begin position="60"/>
        <end position="93"/>
    </location>
</feature>
<feature type="transmembrane region" description="Helical" evidence="6">
    <location>
        <begin position="131"/>
        <end position="148"/>
    </location>
</feature>
<keyword evidence="4 6" id="KW-1133">Transmembrane helix</keyword>
<gene>
    <name evidence="7" type="ORF">H9746_04045</name>
</gene>
<dbReference type="AlphaFoldDB" id="A0A9D1PJ13"/>
<evidence type="ECO:0000256" key="3">
    <source>
        <dbReference type="ARBA" id="ARBA00022692"/>
    </source>
</evidence>
<evidence type="ECO:0000313" key="7">
    <source>
        <dbReference type="EMBL" id="HIV62006.1"/>
    </source>
</evidence>
<keyword evidence="2" id="KW-1003">Cell membrane</keyword>
<dbReference type="Pfam" id="PF06081">
    <property type="entry name" value="ArAE_1"/>
    <property type="match status" value="1"/>
</dbReference>
<evidence type="ECO:0000256" key="6">
    <source>
        <dbReference type="SAM" id="Phobius"/>
    </source>
</evidence>
<comment type="caution">
    <text evidence="7">The sequence shown here is derived from an EMBL/GenBank/DDBJ whole genome shotgun (WGS) entry which is preliminary data.</text>
</comment>
<keyword evidence="5 6" id="KW-0472">Membrane</keyword>
<comment type="subcellular location">
    <subcellularLocation>
        <location evidence="1">Cell membrane</location>
        <topology evidence="1">Multi-pass membrane protein</topology>
    </subcellularLocation>
</comment>